<dbReference type="InterPro" id="IPR004346">
    <property type="entry name" value="CagE_TrbE_VirB"/>
</dbReference>
<keyword evidence="8" id="KW-1185">Reference proteome</keyword>
<evidence type="ECO:0000256" key="2">
    <source>
        <dbReference type="ARBA" id="ARBA00022741"/>
    </source>
</evidence>
<dbReference type="CDD" id="cd01127">
    <property type="entry name" value="TrwB_TraG_TraD_VirD4"/>
    <property type="match status" value="1"/>
</dbReference>
<dbReference type="NCBIfam" id="TIGR00929">
    <property type="entry name" value="VirB4_CagE"/>
    <property type="match status" value="1"/>
</dbReference>
<protein>
    <recommendedName>
        <fullName evidence="5">Type IV secretion system protein virB4</fullName>
    </recommendedName>
</protein>
<dbReference type="InterPro" id="IPR027417">
    <property type="entry name" value="P-loop_NTPase"/>
</dbReference>
<keyword evidence="4" id="KW-0843">Virulence</keyword>
<reference evidence="7 8" key="1">
    <citation type="journal article" date="2020" name="Genome Biol. Evol.">
        <title>Rhizobium dioscoreae sp. nov., a plant growth-promoting bacterium isolated from yam (Dioscorea species).</title>
        <authorList>
            <person name="Ouyabe M."/>
            <person name="Tanaka N."/>
            <person name="Shiwa Y."/>
            <person name="Fujita N."/>
            <person name="Kikuno H."/>
            <person name="Babil P."/>
            <person name="Shiwachi H."/>
        </authorList>
    </citation>
    <scope>NUCLEOTIDE SEQUENCE [LARGE SCALE GENOMIC DNA]</scope>
    <source>
        <strain evidence="7 8">S-93</strain>
    </source>
</reference>
<dbReference type="InterPro" id="IPR043964">
    <property type="entry name" value="P-loop_TraG"/>
</dbReference>
<sequence>MPNVSRLKSRELEPETFIPYVRHVDEAVVALDSRALLAMIAVEGVSFETIDAIDLNSLQGDLNTLYRNIADERLAIWTHIIRRRDNTYPDGGFTNPFSAALNDKYRERMVREDLFRNDLYLSLLWHPGRDPAERLANLLSRLRKAQRAAVELDEDSLKRLRDKVTDVTAGLRRFGPRVLSLYHRNGILFSEPSEVLHQLIGGRREPIPLTEGRVSSAIYSDRVIFGRETVEIRDEGTSRYAGMFGFKEYPARTRGGMLDGILTAPFELILTQSFAFRSKTDARTIMGRKQNQMVSALDKAASQIEELDAAMDELESNRFVLGEHHLTLGVFASSVKDLADNLAKVRSHLTNGGAVVAREDLGLEAAWWAQLPGNFRYRARSGAITSRNFAALSPFHSYPMGRKDGNEWGPAVAMLKTASGSPFYFNFHYGDLGNTFVCGPSGAGKTVLLNFMLSQLEKHDPHMVFFDKDRGADLFVRAAGGTYLPLKNGLPTGCAPLKALELTPENKIFLARFIAKLAGAVARDFAVSDVSDIALAIDGLADLPKEQRTIGALRTFLNNTDPEGIAARLRRWERGGPLGWAFDNEADEIGIGAKFLGYDMTDFLDNEEIRNPLMAYLFHRVEQLIDGRRIIIVIDEFWKALQDESFLDLAQNKLKTIRKQNGLMLFATQSPRDAINSPIAHTIIEQCPTQVFLPNSRGDRDDYVSGFKLTEREFELVARELSAESRRFIVKQGHNSVVAELNLNGFGDELAILSGRTANVELAEAIRAELGDDRDEWLRIFQQTRSAS</sequence>
<name>A0ABQ0ZA61_9HYPH</name>
<proteinExistence type="inferred from homology"/>
<dbReference type="Pfam" id="PF03135">
    <property type="entry name" value="CagE_TrbE_VirB"/>
    <property type="match status" value="1"/>
</dbReference>
<evidence type="ECO:0000256" key="4">
    <source>
        <dbReference type="ARBA" id="ARBA00023026"/>
    </source>
</evidence>
<gene>
    <name evidence="7" type="primary">virB4</name>
    <name evidence="7" type="ORF">RsS93_50090</name>
</gene>
<keyword evidence="2" id="KW-0547">Nucleotide-binding</keyword>
<organism evidence="7 8">
    <name type="scientific">Rhizobium dioscoreae</name>
    <dbReference type="NCBI Taxonomy" id="2653122"/>
    <lineage>
        <taxon>Bacteria</taxon>
        <taxon>Pseudomonadati</taxon>
        <taxon>Pseudomonadota</taxon>
        <taxon>Alphaproteobacteria</taxon>
        <taxon>Hyphomicrobiales</taxon>
        <taxon>Rhizobiaceae</taxon>
        <taxon>Rhizobium/Agrobacterium group</taxon>
        <taxon>Rhizobium</taxon>
    </lineage>
</organism>
<dbReference type="PANTHER" id="PTHR30121">
    <property type="entry name" value="UNCHARACTERIZED PROTEIN YJGR-RELATED"/>
    <property type="match status" value="1"/>
</dbReference>
<dbReference type="EMBL" id="BLAJ01000007">
    <property type="protein sequence ID" value="GES52395.1"/>
    <property type="molecule type" value="Genomic_DNA"/>
</dbReference>
<keyword evidence="3" id="KW-0067">ATP-binding</keyword>
<comment type="similarity">
    <text evidence="1">Belongs to the TrbE/VirB4 family.</text>
</comment>
<dbReference type="PANTHER" id="PTHR30121:SF12">
    <property type="entry name" value="TYPE IV SECRETION SYSTEM PROTEIN CAGE"/>
    <property type="match status" value="1"/>
</dbReference>
<evidence type="ECO:0000256" key="5">
    <source>
        <dbReference type="ARBA" id="ARBA00023635"/>
    </source>
</evidence>
<feature type="domain" description="AAA+ ATPase" evidence="6">
    <location>
        <begin position="431"/>
        <end position="699"/>
    </location>
</feature>
<dbReference type="Gene3D" id="3.40.50.300">
    <property type="entry name" value="P-loop containing nucleotide triphosphate hydrolases"/>
    <property type="match status" value="1"/>
</dbReference>
<evidence type="ECO:0000259" key="6">
    <source>
        <dbReference type="SMART" id="SM00382"/>
    </source>
</evidence>
<evidence type="ECO:0000256" key="1">
    <source>
        <dbReference type="ARBA" id="ARBA00006512"/>
    </source>
</evidence>
<dbReference type="Pfam" id="PF19044">
    <property type="entry name" value="P-loop_TraG"/>
    <property type="match status" value="1"/>
</dbReference>
<dbReference type="InterPro" id="IPR003593">
    <property type="entry name" value="AAA+_ATPase"/>
</dbReference>
<evidence type="ECO:0000313" key="8">
    <source>
        <dbReference type="Proteomes" id="UP000390335"/>
    </source>
</evidence>
<dbReference type="SUPFAM" id="SSF52540">
    <property type="entry name" value="P-loop containing nucleoside triphosphate hydrolases"/>
    <property type="match status" value="1"/>
</dbReference>
<comment type="caution">
    <text evidence="7">The sequence shown here is derived from an EMBL/GenBank/DDBJ whole genome shotgun (WGS) entry which is preliminary data.</text>
</comment>
<dbReference type="InterPro" id="IPR018145">
    <property type="entry name" value="CagE_TrbE_VirB_cntrl_dom"/>
</dbReference>
<dbReference type="Proteomes" id="UP000390335">
    <property type="component" value="Unassembled WGS sequence"/>
</dbReference>
<dbReference type="RefSeq" id="WP_152094456.1">
    <property type="nucleotide sequence ID" value="NZ_BLAJ01000007.1"/>
</dbReference>
<dbReference type="InterPro" id="IPR051162">
    <property type="entry name" value="T4SS_component"/>
</dbReference>
<evidence type="ECO:0000313" key="7">
    <source>
        <dbReference type="EMBL" id="GES52395.1"/>
    </source>
</evidence>
<accession>A0ABQ0ZA61</accession>
<dbReference type="SMART" id="SM00382">
    <property type="entry name" value="AAA"/>
    <property type="match status" value="1"/>
</dbReference>
<evidence type="ECO:0000256" key="3">
    <source>
        <dbReference type="ARBA" id="ARBA00022840"/>
    </source>
</evidence>